<dbReference type="VEuPathDB" id="FungiDB:Z519_11244"/>
<dbReference type="HOGENOM" id="CLU_023859_0_0_1"/>
<reference evidence="2" key="1">
    <citation type="submission" date="2015-01" db="EMBL/GenBank/DDBJ databases">
        <title>The Genome Sequence of Cladophialophora bantiana CBS 173.52.</title>
        <authorList>
            <consortium name="The Broad Institute Genomics Platform"/>
            <person name="Cuomo C."/>
            <person name="de Hoog S."/>
            <person name="Gorbushina A."/>
            <person name="Stielow B."/>
            <person name="Teixiera M."/>
            <person name="Abouelleil A."/>
            <person name="Chapman S.B."/>
            <person name="Priest M."/>
            <person name="Young S.K."/>
            <person name="Wortman J."/>
            <person name="Nusbaum C."/>
            <person name="Birren B."/>
        </authorList>
    </citation>
    <scope>NUCLEOTIDE SEQUENCE [LARGE SCALE GENOMIC DNA]</scope>
    <source>
        <strain evidence="2">CBS 173.52</strain>
    </source>
</reference>
<dbReference type="PANTHER" id="PTHR16220:SF0">
    <property type="entry name" value="WD REPEAT-CONTAINING PROTEIN WRAP73"/>
    <property type="match status" value="1"/>
</dbReference>
<name>A0A0D2H4C8_CLAB1</name>
<dbReference type="RefSeq" id="XP_016614802.1">
    <property type="nucleotide sequence ID" value="XM_016768956.1"/>
</dbReference>
<gene>
    <name evidence="2" type="ORF">Z519_11244</name>
</gene>
<organism evidence="2">
    <name type="scientific">Cladophialophora bantiana (strain ATCC 10958 / CBS 173.52 / CDC B-1940 / NIH 8579)</name>
    <name type="common">Xylohypha bantiana</name>
    <dbReference type="NCBI Taxonomy" id="1442370"/>
    <lineage>
        <taxon>Eukaryota</taxon>
        <taxon>Fungi</taxon>
        <taxon>Dikarya</taxon>
        <taxon>Ascomycota</taxon>
        <taxon>Pezizomycotina</taxon>
        <taxon>Eurotiomycetes</taxon>
        <taxon>Chaetothyriomycetidae</taxon>
        <taxon>Chaetothyriales</taxon>
        <taxon>Herpotrichiellaceae</taxon>
        <taxon>Cladophialophora</taxon>
    </lineage>
</organism>
<dbReference type="EMBL" id="KN847000">
    <property type="protein sequence ID" value="KIW88133.1"/>
    <property type="molecule type" value="Genomic_DNA"/>
</dbReference>
<dbReference type="GO" id="GO:1990811">
    <property type="term" value="C:MWP complex"/>
    <property type="evidence" value="ECO:0007669"/>
    <property type="project" value="TreeGrafter"/>
</dbReference>
<dbReference type="PANTHER" id="PTHR16220">
    <property type="entry name" value="WD REPEAT PROTEIN 8-RELATED"/>
    <property type="match status" value="1"/>
</dbReference>
<evidence type="ECO:0000256" key="1">
    <source>
        <dbReference type="SAM" id="MobiDB-lite"/>
    </source>
</evidence>
<proteinExistence type="predicted"/>
<dbReference type="OrthoDB" id="308690at2759"/>
<dbReference type="InterPro" id="IPR052778">
    <property type="entry name" value="Centrosome-WD_assoc"/>
</dbReference>
<dbReference type="GO" id="GO:0005815">
    <property type="term" value="C:microtubule organizing center"/>
    <property type="evidence" value="ECO:0007669"/>
    <property type="project" value="TreeGrafter"/>
</dbReference>
<dbReference type="GO" id="GO:1990810">
    <property type="term" value="P:microtubule anchoring at mitotic spindle pole body"/>
    <property type="evidence" value="ECO:0007669"/>
    <property type="project" value="TreeGrafter"/>
</dbReference>
<protein>
    <submittedName>
        <fullName evidence="2">Unplaced genomic scaffold supercont1.21, whole genome shotgun sequence</fullName>
    </submittedName>
</protein>
<dbReference type="SUPFAM" id="SSF82171">
    <property type="entry name" value="DPP6 N-terminal domain-like"/>
    <property type="match status" value="1"/>
</dbReference>
<evidence type="ECO:0000313" key="2">
    <source>
        <dbReference type="EMBL" id="KIW88133.1"/>
    </source>
</evidence>
<feature type="region of interest" description="Disordered" evidence="1">
    <location>
        <begin position="555"/>
        <end position="606"/>
    </location>
</feature>
<dbReference type="GeneID" id="27704172"/>
<sequence length="620" mass="68764">MANTLPDFPFCCAALQRPVLSPDGKTLAVIAPDERIHLIDLSEAAKGRRFINGIKIPKSARSFLRTCTILRWSPETIISTGDDAAEVQSATTSECDFGQSWLLLSDGKRLIALSTDIRTPGMMSAVDNEAGAKSNILADYGLGGQLGKLSLVEFVFNHRHALVMFEFGSVAAVLSLTKPQRNDIPHIKFSDTRSLAKSPDSRYFALLRRDKAQDRVTVFELGDNNQMTYKSFECNTSDAQDLTWCPNGQPLLAVMDSPTYGVKVSFMTAQGHTLRQLEINSSAFHWDLNLALSPQVDGIGLTYWRWVRAYRHNDVLTLQTLANGQKQVLVQYQSSNNIGTRMRMKLIHPDLIEGSKTFVWLESSTDMFSTFLRQTGTFEVAHTPSGTDLISQPRSASHSQLPSQELDQVDLIEVDSTHTLVATCLRSSPRTLFLWNLQNTSHPHTVLVFAHSIRQVQFHPSLPHVLIVLTSSRLPRLYAWYQQTLPPASGLVPIDATSTDFWGCWLPDCIADNGSSDRCPFLFASSTAFEAGYLSGDEGRVVFKSILRPSPLSGDVSLDAEGDESTTEIIETPSRPSRQKPVEGEHVAAKKKAHFDVPPNPRTDWVDDPLHAQAGYAYAW</sequence>
<accession>A0A0D2H4C8</accession>
<dbReference type="AlphaFoldDB" id="A0A0D2H4C8"/>